<keyword evidence="2" id="KW-1185">Reference proteome</keyword>
<dbReference type="EMBL" id="BAABME010019661">
    <property type="protein sequence ID" value="GAA0157948.1"/>
    <property type="molecule type" value="Genomic_DNA"/>
</dbReference>
<dbReference type="Gene3D" id="2.40.50.140">
    <property type="entry name" value="Nucleic acid-binding proteins"/>
    <property type="match status" value="2"/>
</dbReference>
<gene>
    <name evidence="1" type="ORF">LIER_38551</name>
</gene>
<accession>A0AAV3Q3V0</accession>
<dbReference type="PANTHER" id="PTHR47165:SF4">
    <property type="entry name" value="OS03G0429900 PROTEIN"/>
    <property type="match status" value="1"/>
</dbReference>
<dbReference type="Proteomes" id="UP001454036">
    <property type="component" value="Unassembled WGS sequence"/>
</dbReference>
<evidence type="ECO:0000313" key="1">
    <source>
        <dbReference type="EMBL" id="GAA0157948.1"/>
    </source>
</evidence>
<dbReference type="PANTHER" id="PTHR47165">
    <property type="entry name" value="OS03G0429900 PROTEIN"/>
    <property type="match status" value="1"/>
</dbReference>
<comment type="caution">
    <text evidence="1">The sequence shown here is derived from an EMBL/GenBank/DDBJ whole genome shotgun (WGS) entry which is preliminary data.</text>
</comment>
<sequence length="320" mass="36737">MARRSLLIPEITTETRSWTTRITVTEDIPAITCGKNSKMKRYIFTDEKDNQVIATAWDFHIPYLVQKLYLFKVYDITYAHVKSVEAQYRILRNPYQWVLQRDTLIRPKAEVEPNLSCLLSNLTSFREIATNAGNLNNMDIMGVILVYANPTTVITDHGLKNIQRFTFVDMERIPISVTLWGEMKEIMSPILEEAANTLSVVVVRRLSPSKSKFKLIGLSLSAKNSSSFTINPPLELVFNLKSWIDSKTRQELEEFLVDQTITLLRNQLTQGSKKILTLAEIKTAEKNGDYWVKGLLQIATEEQKFFYLGCNNCSAKNKRK</sequence>
<reference evidence="1 2" key="1">
    <citation type="submission" date="2024-01" db="EMBL/GenBank/DDBJ databases">
        <title>The complete chloroplast genome sequence of Lithospermum erythrorhizon: insights into the phylogenetic relationship among Boraginaceae species and the maternal lineages of purple gromwells.</title>
        <authorList>
            <person name="Okada T."/>
            <person name="Watanabe K."/>
        </authorList>
    </citation>
    <scope>NUCLEOTIDE SEQUENCE [LARGE SCALE GENOMIC DNA]</scope>
</reference>
<evidence type="ECO:0008006" key="3">
    <source>
        <dbReference type="Google" id="ProtNLM"/>
    </source>
</evidence>
<proteinExistence type="predicted"/>
<organism evidence="1 2">
    <name type="scientific">Lithospermum erythrorhizon</name>
    <name type="common">Purple gromwell</name>
    <name type="synonym">Lithospermum officinale var. erythrorhizon</name>
    <dbReference type="NCBI Taxonomy" id="34254"/>
    <lineage>
        <taxon>Eukaryota</taxon>
        <taxon>Viridiplantae</taxon>
        <taxon>Streptophyta</taxon>
        <taxon>Embryophyta</taxon>
        <taxon>Tracheophyta</taxon>
        <taxon>Spermatophyta</taxon>
        <taxon>Magnoliopsida</taxon>
        <taxon>eudicotyledons</taxon>
        <taxon>Gunneridae</taxon>
        <taxon>Pentapetalae</taxon>
        <taxon>asterids</taxon>
        <taxon>lamiids</taxon>
        <taxon>Boraginales</taxon>
        <taxon>Boraginaceae</taxon>
        <taxon>Boraginoideae</taxon>
        <taxon>Lithospermeae</taxon>
        <taxon>Lithospermum</taxon>
    </lineage>
</organism>
<dbReference type="AlphaFoldDB" id="A0AAV3Q3V0"/>
<name>A0AAV3Q3V0_LITER</name>
<evidence type="ECO:0000313" key="2">
    <source>
        <dbReference type="Proteomes" id="UP001454036"/>
    </source>
</evidence>
<dbReference type="InterPro" id="IPR012340">
    <property type="entry name" value="NA-bd_OB-fold"/>
</dbReference>
<dbReference type="SUPFAM" id="SSF50249">
    <property type="entry name" value="Nucleic acid-binding proteins"/>
    <property type="match status" value="1"/>
</dbReference>
<protein>
    <recommendedName>
        <fullName evidence="3">Replication protein A1</fullName>
    </recommendedName>
</protein>